<organism evidence="1 2">
    <name type="scientific">Amorphotheca resinae ATCC 22711</name>
    <dbReference type="NCBI Taxonomy" id="857342"/>
    <lineage>
        <taxon>Eukaryota</taxon>
        <taxon>Fungi</taxon>
        <taxon>Dikarya</taxon>
        <taxon>Ascomycota</taxon>
        <taxon>Pezizomycotina</taxon>
        <taxon>Leotiomycetes</taxon>
        <taxon>Helotiales</taxon>
        <taxon>Amorphothecaceae</taxon>
        <taxon>Amorphotheca</taxon>
    </lineage>
</organism>
<dbReference type="AlphaFoldDB" id="A0A2T3AYM7"/>
<gene>
    <name evidence="1" type="ORF">M430DRAFT_257836</name>
</gene>
<name>A0A2T3AYM7_AMORE</name>
<reference evidence="1 2" key="1">
    <citation type="journal article" date="2018" name="New Phytol.">
        <title>Comparative genomics and transcriptomics depict ericoid mycorrhizal fungi as versatile saprotrophs and plant mutualists.</title>
        <authorList>
            <person name="Martino E."/>
            <person name="Morin E."/>
            <person name="Grelet G.A."/>
            <person name="Kuo A."/>
            <person name="Kohler A."/>
            <person name="Daghino S."/>
            <person name="Barry K.W."/>
            <person name="Cichocki N."/>
            <person name="Clum A."/>
            <person name="Dockter R.B."/>
            <person name="Hainaut M."/>
            <person name="Kuo R.C."/>
            <person name="LaButti K."/>
            <person name="Lindahl B.D."/>
            <person name="Lindquist E.A."/>
            <person name="Lipzen A."/>
            <person name="Khouja H.R."/>
            <person name="Magnuson J."/>
            <person name="Murat C."/>
            <person name="Ohm R.A."/>
            <person name="Singer S.W."/>
            <person name="Spatafora J.W."/>
            <person name="Wang M."/>
            <person name="Veneault-Fourrey C."/>
            <person name="Henrissat B."/>
            <person name="Grigoriev I.V."/>
            <person name="Martin F.M."/>
            <person name="Perotto S."/>
        </authorList>
    </citation>
    <scope>NUCLEOTIDE SEQUENCE [LARGE SCALE GENOMIC DNA]</scope>
    <source>
        <strain evidence="1 2">ATCC 22711</strain>
    </source>
</reference>
<evidence type="ECO:0000313" key="1">
    <source>
        <dbReference type="EMBL" id="PSS15185.1"/>
    </source>
</evidence>
<dbReference type="RefSeq" id="XP_024719784.1">
    <property type="nucleotide sequence ID" value="XM_024865296.1"/>
</dbReference>
<dbReference type="InParanoid" id="A0A2T3AYM7"/>
<proteinExistence type="predicted"/>
<keyword evidence="2" id="KW-1185">Reference proteome</keyword>
<sequence>MSFPSAPLNPPIVGLSTSFEVTAIASYKYLLFSAPNDNLSQGHQVEGRLVFVAPLLRYHLRHLPVIAHKLNIHNLSFNPCFEACHEQLAYNEEGVIGRPQMNVRSRYWNNYILTKNKAVLKLSIIEGFKYGYFSITGALLDAWRQLGIYRESLESGTG</sequence>
<dbReference type="Proteomes" id="UP000241818">
    <property type="component" value="Unassembled WGS sequence"/>
</dbReference>
<dbReference type="GeneID" id="36573377"/>
<dbReference type="EMBL" id="KZ679013">
    <property type="protein sequence ID" value="PSS15185.1"/>
    <property type="molecule type" value="Genomic_DNA"/>
</dbReference>
<evidence type="ECO:0000313" key="2">
    <source>
        <dbReference type="Proteomes" id="UP000241818"/>
    </source>
</evidence>
<accession>A0A2T3AYM7</accession>
<protein>
    <submittedName>
        <fullName evidence="1">Uncharacterized protein</fullName>
    </submittedName>
</protein>